<dbReference type="EMBL" id="OOIL02004148">
    <property type="protein sequence ID" value="VFQ90664.1"/>
    <property type="molecule type" value="Genomic_DNA"/>
</dbReference>
<reference evidence="2 3" key="1">
    <citation type="submission" date="2018-04" db="EMBL/GenBank/DDBJ databases">
        <authorList>
            <person name="Vogel A."/>
        </authorList>
    </citation>
    <scope>NUCLEOTIDE SEQUENCE [LARGE SCALE GENOMIC DNA]</scope>
</reference>
<evidence type="ECO:0000256" key="1">
    <source>
        <dbReference type="SAM" id="Phobius"/>
    </source>
</evidence>
<feature type="transmembrane region" description="Helical" evidence="1">
    <location>
        <begin position="17"/>
        <end position="35"/>
    </location>
</feature>
<feature type="transmembrane region" description="Helical" evidence="1">
    <location>
        <begin position="41"/>
        <end position="67"/>
    </location>
</feature>
<protein>
    <recommendedName>
        <fullName evidence="4">CASP-like protein</fullName>
    </recommendedName>
</protein>
<dbReference type="Proteomes" id="UP000595140">
    <property type="component" value="Unassembled WGS sequence"/>
</dbReference>
<gene>
    <name evidence="2" type="ORF">CCAM_LOCUS32440</name>
</gene>
<sequence length="122" mass="13066">MAMRKVLGGPGQKRSGIILRTLQGLLSLVSLVALISRPSKFIGISALCYLAVSQAVQIIWSFLVVCMDYKSADCGARDQNTLPTSREVHCIFRLVCWPFVFCICNGIGSGSALAVGDIITSA</sequence>
<evidence type="ECO:0000313" key="3">
    <source>
        <dbReference type="Proteomes" id="UP000595140"/>
    </source>
</evidence>
<keyword evidence="1" id="KW-1133">Transmembrane helix</keyword>
<keyword evidence="1" id="KW-0472">Membrane</keyword>
<keyword evidence="1" id="KW-0812">Transmembrane</keyword>
<keyword evidence="3" id="KW-1185">Reference proteome</keyword>
<proteinExistence type="predicted"/>
<organism evidence="2 3">
    <name type="scientific">Cuscuta campestris</name>
    <dbReference type="NCBI Taxonomy" id="132261"/>
    <lineage>
        <taxon>Eukaryota</taxon>
        <taxon>Viridiplantae</taxon>
        <taxon>Streptophyta</taxon>
        <taxon>Embryophyta</taxon>
        <taxon>Tracheophyta</taxon>
        <taxon>Spermatophyta</taxon>
        <taxon>Magnoliopsida</taxon>
        <taxon>eudicotyledons</taxon>
        <taxon>Gunneridae</taxon>
        <taxon>Pentapetalae</taxon>
        <taxon>asterids</taxon>
        <taxon>lamiids</taxon>
        <taxon>Solanales</taxon>
        <taxon>Convolvulaceae</taxon>
        <taxon>Cuscuteae</taxon>
        <taxon>Cuscuta</taxon>
        <taxon>Cuscuta subgen. Grammica</taxon>
        <taxon>Cuscuta sect. Cleistogrammica</taxon>
    </lineage>
</organism>
<name>A0A484MRY3_9ASTE</name>
<dbReference type="AlphaFoldDB" id="A0A484MRY3"/>
<evidence type="ECO:0000313" key="2">
    <source>
        <dbReference type="EMBL" id="VFQ90664.1"/>
    </source>
</evidence>
<accession>A0A484MRY3</accession>
<evidence type="ECO:0008006" key="4">
    <source>
        <dbReference type="Google" id="ProtNLM"/>
    </source>
</evidence>